<feature type="region of interest" description="Disordered" evidence="1">
    <location>
        <begin position="86"/>
        <end position="111"/>
    </location>
</feature>
<feature type="compositionally biased region" description="Polar residues" evidence="1">
    <location>
        <begin position="7"/>
        <end position="20"/>
    </location>
</feature>
<name>A0A9P6FZ40_9FUNG</name>
<dbReference type="OrthoDB" id="2437688at2759"/>
<reference evidence="2" key="1">
    <citation type="journal article" date="2020" name="Fungal Divers.">
        <title>Resolving the Mortierellaceae phylogeny through synthesis of multi-gene phylogenetics and phylogenomics.</title>
        <authorList>
            <person name="Vandepol N."/>
            <person name="Liber J."/>
            <person name="Desiro A."/>
            <person name="Na H."/>
            <person name="Kennedy M."/>
            <person name="Barry K."/>
            <person name="Grigoriev I.V."/>
            <person name="Miller A.N."/>
            <person name="O'Donnell K."/>
            <person name="Stajich J.E."/>
            <person name="Bonito G."/>
        </authorList>
    </citation>
    <scope>NUCLEOTIDE SEQUENCE</scope>
    <source>
        <strain evidence="2">KOD1015</strain>
    </source>
</reference>
<evidence type="ECO:0000313" key="2">
    <source>
        <dbReference type="EMBL" id="KAF9583325.1"/>
    </source>
</evidence>
<protein>
    <recommendedName>
        <fullName evidence="4">PX domain-containing protein</fullName>
    </recommendedName>
</protein>
<feature type="compositionally biased region" description="Polar residues" evidence="1">
    <location>
        <begin position="482"/>
        <end position="493"/>
    </location>
</feature>
<accession>A0A9P6FZ40</accession>
<evidence type="ECO:0000256" key="1">
    <source>
        <dbReference type="SAM" id="MobiDB-lite"/>
    </source>
</evidence>
<dbReference type="EMBL" id="JAABOA010000735">
    <property type="protein sequence ID" value="KAF9583325.1"/>
    <property type="molecule type" value="Genomic_DNA"/>
</dbReference>
<feature type="compositionally biased region" description="Low complexity" evidence="1">
    <location>
        <begin position="415"/>
        <end position="430"/>
    </location>
</feature>
<dbReference type="Proteomes" id="UP000780801">
    <property type="component" value="Unassembled WGS sequence"/>
</dbReference>
<feature type="region of interest" description="Disordered" evidence="1">
    <location>
        <begin position="561"/>
        <end position="597"/>
    </location>
</feature>
<sequence>MVAPASSIVSDSTSPTLASNTLGHRISVSSSLSAPLPEKLSTVELTDIMVKTNVDPHLDTTTTTTIVHLPFEVASNCPAPRVISWMKSSKSRSQHQHQHHHHHHHQGRSSSLGISKIFPFSSKRHRAGTDGDNASVARKGNSAATIFSIQVTVVGRVHAENIVKADDDINDYLVQDLAPTRTIPGQLDRSETTSYVIHRTFEDFQHLSEMVLRLDHSLRQYQRHDRGTDGSTAQGPELDTLHVHHPHPGLYQTFLKQFSNAKANQRAFDASSTTHGFEKEGAFERVLEMNQYLENIWYWLMPSRSTTSSVDGQGLPHHPSLSLEQLEIMQWLKPHVLHKPQSSGVRRGSRTHTHADGRQMRESSTESTPQYQGLNPMPKATRSQTKLSKEERKQSMLAETASSSLASRTVDRHPTTTTIATITPTSSDITVDTSEANPSTSTIKQFDVAESSSCSSCSSSSSSSLSLSIPSSSSPEWHTRSGEITSNMGSSVATKHLTGPTPPLSPKQGLNMFLEENMESDDHFGAHDRRSRVLRAGDDDAEKIKRRLSFSQVLRALKTTSSSPALKSLHHGNSKRSSFDHDLGAKSSSSSSIHSGQTSPLMEEIYIWNTITTKNVSKGPGPVGTTVMAR</sequence>
<evidence type="ECO:0008006" key="4">
    <source>
        <dbReference type="Google" id="ProtNLM"/>
    </source>
</evidence>
<organism evidence="2 3">
    <name type="scientific">Lunasporangiospora selenospora</name>
    <dbReference type="NCBI Taxonomy" id="979761"/>
    <lineage>
        <taxon>Eukaryota</taxon>
        <taxon>Fungi</taxon>
        <taxon>Fungi incertae sedis</taxon>
        <taxon>Mucoromycota</taxon>
        <taxon>Mortierellomycotina</taxon>
        <taxon>Mortierellomycetes</taxon>
        <taxon>Mortierellales</taxon>
        <taxon>Mortierellaceae</taxon>
        <taxon>Lunasporangiospora</taxon>
    </lineage>
</organism>
<feature type="compositionally biased region" description="Basic and acidic residues" evidence="1">
    <location>
        <begin position="353"/>
        <end position="364"/>
    </location>
</feature>
<feature type="region of interest" description="Disordered" evidence="1">
    <location>
        <begin position="1"/>
        <end position="20"/>
    </location>
</feature>
<feature type="compositionally biased region" description="Low complexity" evidence="1">
    <location>
        <begin position="452"/>
        <end position="475"/>
    </location>
</feature>
<feature type="region of interest" description="Disordered" evidence="1">
    <location>
        <begin position="338"/>
        <end position="438"/>
    </location>
</feature>
<evidence type="ECO:0000313" key="3">
    <source>
        <dbReference type="Proteomes" id="UP000780801"/>
    </source>
</evidence>
<keyword evidence="3" id="KW-1185">Reference proteome</keyword>
<gene>
    <name evidence="2" type="ORF">BGW38_009751</name>
</gene>
<feature type="compositionally biased region" description="Basic residues" evidence="1">
    <location>
        <begin position="89"/>
        <end position="107"/>
    </location>
</feature>
<dbReference type="AlphaFoldDB" id="A0A9P6FZ40"/>
<feature type="region of interest" description="Disordered" evidence="1">
    <location>
        <begin position="452"/>
        <end position="509"/>
    </location>
</feature>
<comment type="caution">
    <text evidence="2">The sequence shown here is derived from an EMBL/GenBank/DDBJ whole genome shotgun (WGS) entry which is preliminary data.</text>
</comment>
<proteinExistence type="predicted"/>